<accession>A0A6L6Q469</accession>
<dbReference type="PANTHER" id="PTHR45527:SF1">
    <property type="entry name" value="FATTY ACID SYNTHASE"/>
    <property type="match status" value="1"/>
</dbReference>
<name>A0A6L6Q469_9BURK</name>
<evidence type="ECO:0000313" key="5">
    <source>
        <dbReference type="Proteomes" id="UP000484015"/>
    </source>
</evidence>
<dbReference type="FunFam" id="3.40.50.980:FF:000001">
    <property type="entry name" value="Non-ribosomal peptide synthetase"/>
    <property type="match status" value="1"/>
</dbReference>
<dbReference type="SUPFAM" id="SSF47336">
    <property type="entry name" value="ACP-like"/>
    <property type="match status" value="1"/>
</dbReference>
<dbReference type="FunFam" id="3.40.50.980:FF:000002">
    <property type="entry name" value="Enterobactin synthetase component F"/>
    <property type="match status" value="1"/>
</dbReference>
<dbReference type="Pfam" id="PF00501">
    <property type="entry name" value="AMP-binding"/>
    <property type="match status" value="1"/>
</dbReference>
<dbReference type="InterPro" id="IPR042099">
    <property type="entry name" value="ANL_N_sf"/>
</dbReference>
<evidence type="ECO:0000259" key="3">
    <source>
        <dbReference type="PROSITE" id="PS50075"/>
    </source>
</evidence>
<dbReference type="Gene3D" id="3.30.300.30">
    <property type="match status" value="1"/>
</dbReference>
<keyword evidence="5" id="KW-1185">Reference proteome</keyword>
<dbReference type="GO" id="GO:0031177">
    <property type="term" value="F:phosphopantetheine binding"/>
    <property type="evidence" value="ECO:0007669"/>
    <property type="project" value="TreeGrafter"/>
</dbReference>
<dbReference type="GO" id="GO:0043041">
    <property type="term" value="P:amino acid activation for nonribosomal peptide biosynthetic process"/>
    <property type="evidence" value="ECO:0007669"/>
    <property type="project" value="TreeGrafter"/>
</dbReference>
<dbReference type="PROSITE" id="PS50075">
    <property type="entry name" value="CARRIER"/>
    <property type="match status" value="1"/>
</dbReference>
<dbReference type="InterPro" id="IPR020845">
    <property type="entry name" value="AMP-binding_CS"/>
</dbReference>
<dbReference type="InterPro" id="IPR009081">
    <property type="entry name" value="PP-bd_ACP"/>
</dbReference>
<dbReference type="PANTHER" id="PTHR45527">
    <property type="entry name" value="NONRIBOSOMAL PEPTIDE SYNTHETASE"/>
    <property type="match status" value="1"/>
</dbReference>
<proteinExistence type="predicted"/>
<organism evidence="4 5">
    <name type="scientific">Pseudoduganella ginsengisoli</name>
    <dbReference type="NCBI Taxonomy" id="1462440"/>
    <lineage>
        <taxon>Bacteria</taxon>
        <taxon>Pseudomonadati</taxon>
        <taxon>Pseudomonadota</taxon>
        <taxon>Betaproteobacteria</taxon>
        <taxon>Burkholderiales</taxon>
        <taxon>Oxalobacteraceae</taxon>
        <taxon>Telluria group</taxon>
        <taxon>Pseudoduganella</taxon>
    </lineage>
</organism>
<evidence type="ECO:0000256" key="2">
    <source>
        <dbReference type="ARBA" id="ARBA00022450"/>
    </source>
</evidence>
<dbReference type="InterPro" id="IPR000873">
    <property type="entry name" value="AMP-dep_synth/lig_dom"/>
</dbReference>
<dbReference type="InterPro" id="IPR010071">
    <property type="entry name" value="AA_adenyl_dom"/>
</dbReference>
<dbReference type="Pfam" id="PF13193">
    <property type="entry name" value="AMP-binding_C"/>
    <property type="match status" value="1"/>
</dbReference>
<comment type="cofactor">
    <cofactor evidence="1">
        <name>pantetheine 4'-phosphate</name>
        <dbReference type="ChEBI" id="CHEBI:47942"/>
    </cofactor>
</comment>
<dbReference type="Proteomes" id="UP000484015">
    <property type="component" value="Unassembled WGS sequence"/>
</dbReference>
<evidence type="ECO:0000313" key="4">
    <source>
        <dbReference type="EMBL" id="MTW04091.1"/>
    </source>
</evidence>
<dbReference type="CDD" id="cd17643">
    <property type="entry name" value="A_NRPS_Cytc1-like"/>
    <property type="match status" value="1"/>
</dbReference>
<dbReference type="FunFam" id="3.40.50.12780:FF:000012">
    <property type="entry name" value="Non-ribosomal peptide synthetase"/>
    <property type="match status" value="1"/>
</dbReference>
<evidence type="ECO:0000256" key="1">
    <source>
        <dbReference type="ARBA" id="ARBA00001957"/>
    </source>
</evidence>
<sequence>MKTASTDGRFAGQGSLHAAFSRSVAQYPEHIAVTDGLRSLTYRELDRQAEQIAAALAGRLPQTGANVGLYLERGTDMVAAILGILKAGGTYVPLDPTFPAERLQYLVEDSQMQFLVSHSSMPCLAELETLQVDRLPARDPVTAGTAAVDGAQPAYMIYTSGSTGKPKGVVVSHYNALRLLDSTVGLFGFGPDDAWTLFHSIGFDFSVWEMWAPLLTGARVVIVPYAVSRSPDEFQALLREQRITVLNSTASAFRNLIPACTAAGALPALRTVIFGGEKLEMAMLRPWVAAFGAERPALVNMYGITEATVHATWKKLSMDDISQRGDSPIGIPLADLRIHVLDEGMQPVAPGQVGEMYIEGGGVAQGYYNRPELTAERFLALPGNAAAGVVYKTGDLVRQESNGELVYLSRADSQLKVRGFRIEPQEIETCLARQEGVAAAVVNVFDYGGGDQRLVAFYVPAAGAGSDAPALARQLRTAAQRELPTHMQPSEFVPIDGLPINGNGKLDRKLLTKPERKKQVSGNTEFDYLAKVYAIVSETVGVDSVGREDDFFEIGGTSLTLLRVLAKINQQFNVRVNVSLLADGVSIASLVQAIMFCKQNPAN</sequence>
<dbReference type="PROSITE" id="PS00455">
    <property type="entry name" value="AMP_BINDING"/>
    <property type="match status" value="1"/>
</dbReference>
<dbReference type="GO" id="GO:0044550">
    <property type="term" value="P:secondary metabolite biosynthetic process"/>
    <property type="evidence" value="ECO:0007669"/>
    <property type="project" value="TreeGrafter"/>
</dbReference>
<dbReference type="EMBL" id="WNLA01000013">
    <property type="protein sequence ID" value="MTW04091.1"/>
    <property type="molecule type" value="Genomic_DNA"/>
</dbReference>
<dbReference type="Gene3D" id="3.40.50.12780">
    <property type="entry name" value="N-terminal domain of ligase-like"/>
    <property type="match status" value="1"/>
</dbReference>
<dbReference type="GO" id="GO:0005737">
    <property type="term" value="C:cytoplasm"/>
    <property type="evidence" value="ECO:0007669"/>
    <property type="project" value="TreeGrafter"/>
</dbReference>
<dbReference type="RefSeq" id="WP_155440448.1">
    <property type="nucleotide sequence ID" value="NZ_WNLA01000013.1"/>
</dbReference>
<dbReference type="InterPro" id="IPR036736">
    <property type="entry name" value="ACP-like_sf"/>
</dbReference>
<dbReference type="InterPro" id="IPR045851">
    <property type="entry name" value="AMP-bd_C_sf"/>
</dbReference>
<dbReference type="Gene3D" id="1.10.1200.10">
    <property type="entry name" value="ACP-like"/>
    <property type="match status" value="1"/>
</dbReference>
<reference evidence="4 5" key="1">
    <citation type="submission" date="2019-11" db="EMBL/GenBank/DDBJ databases">
        <title>Type strains purchased from KCTC, JCM and DSMZ.</title>
        <authorList>
            <person name="Lu H."/>
        </authorList>
    </citation>
    <scope>NUCLEOTIDE SEQUENCE [LARGE SCALE GENOMIC DNA]</scope>
    <source>
        <strain evidence="4 5">KCTC 42409</strain>
    </source>
</reference>
<dbReference type="OrthoDB" id="6297021at2"/>
<dbReference type="Pfam" id="PF00550">
    <property type="entry name" value="PP-binding"/>
    <property type="match status" value="1"/>
</dbReference>
<dbReference type="NCBIfam" id="TIGR01733">
    <property type="entry name" value="AA-adenyl-dom"/>
    <property type="match status" value="1"/>
</dbReference>
<keyword evidence="2" id="KW-0596">Phosphopantetheine</keyword>
<gene>
    <name evidence="4" type="ORF">GM668_18580</name>
</gene>
<dbReference type="AlphaFoldDB" id="A0A6L6Q469"/>
<comment type="caution">
    <text evidence="4">The sequence shown here is derived from an EMBL/GenBank/DDBJ whole genome shotgun (WGS) entry which is preliminary data.</text>
</comment>
<dbReference type="SUPFAM" id="SSF56801">
    <property type="entry name" value="Acetyl-CoA synthetase-like"/>
    <property type="match status" value="1"/>
</dbReference>
<protein>
    <submittedName>
        <fullName evidence="4">Amino acid adenylation domain-containing protein</fullName>
    </submittedName>
</protein>
<dbReference type="InterPro" id="IPR025110">
    <property type="entry name" value="AMP-bd_C"/>
</dbReference>
<feature type="domain" description="Carrier" evidence="3">
    <location>
        <begin position="523"/>
        <end position="598"/>
    </location>
</feature>